<proteinExistence type="predicted"/>
<dbReference type="EMBL" id="FNQG01000002">
    <property type="protein sequence ID" value="SDZ76912.1"/>
    <property type="molecule type" value="Genomic_DNA"/>
</dbReference>
<accession>A0A1H3VS18</accession>
<evidence type="ECO:0000313" key="1">
    <source>
        <dbReference type="EMBL" id="SDZ76912.1"/>
    </source>
</evidence>
<dbReference type="OrthoDB" id="9255609at2"/>
<dbReference type="InterPro" id="IPR011856">
    <property type="entry name" value="tRNA_endonuc-like_dom_sf"/>
</dbReference>
<sequence>MAWQKNLSHLGPGSYRSLSGAATENMFFGRAQQAGFPCLSKEWRDMECDGAVLSGRALYRVEIKGSIGKAFTFTHGQRAGTQVKKEVDKERAISVEDCDFAVGVDKNNGDCYIVPIDIIVIFGRKTLSKSAIRLYREKWQLFLNNEGSLTEEETKNGLLKYSLSEIEEIAERFSIEMPEDAYKPIGPKRLSFNVDDYRREILIIRIWEHLATHLIEGQDINENN</sequence>
<reference evidence="1 2" key="1">
    <citation type="submission" date="2016-10" db="EMBL/GenBank/DDBJ databases">
        <authorList>
            <person name="de Groot N.N."/>
        </authorList>
    </citation>
    <scope>NUCLEOTIDE SEQUENCE [LARGE SCALE GENOMIC DNA]</scope>
    <source>
        <strain evidence="1 2">DSM 2872</strain>
    </source>
</reference>
<dbReference type="RefSeq" id="WP_074670594.1">
    <property type="nucleotide sequence ID" value="NZ_FNQG01000002.1"/>
</dbReference>
<name>A0A1H3VS18_SELRU</name>
<protein>
    <recommendedName>
        <fullName evidence="3">PD(D/E)XK endonuclease domain-containing protein</fullName>
    </recommendedName>
</protein>
<dbReference type="Gene3D" id="3.40.1350.10">
    <property type="match status" value="1"/>
</dbReference>
<dbReference type="GO" id="GO:0003676">
    <property type="term" value="F:nucleic acid binding"/>
    <property type="evidence" value="ECO:0007669"/>
    <property type="project" value="InterPro"/>
</dbReference>
<evidence type="ECO:0008006" key="3">
    <source>
        <dbReference type="Google" id="ProtNLM"/>
    </source>
</evidence>
<gene>
    <name evidence="1" type="ORF">SAMN05660648_00475</name>
</gene>
<evidence type="ECO:0000313" key="2">
    <source>
        <dbReference type="Proteomes" id="UP000183469"/>
    </source>
</evidence>
<organism evidence="1 2">
    <name type="scientific">Selenomonas ruminantium</name>
    <dbReference type="NCBI Taxonomy" id="971"/>
    <lineage>
        <taxon>Bacteria</taxon>
        <taxon>Bacillati</taxon>
        <taxon>Bacillota</taxon>
        <taxon>Negativicutes</taxon>
        <taxon>Selenomonadales</taxon>
        <taxon>Selenomonadaceae</taxon>
        <taxon>Selenomonas</taxon>
    </lineage>
</organism>
<dbReference type="AlphaFoldDB" id="A0A1H3VS18"/>
<dbReference type="Proteomes" id="UP000183469">
    <property type="component" value="Unassembled WGS sequence"/>
</dbReference>